<evidence type="ECO:0000256" key="1">
    <source>
        <dbReference type="SAM" id="Phobius"/>
    </source>
</evidence>
<keyword evidence="1" id="KW-1133">Transmembrane helix</keyword>
<dbReference type="Proteomes" id="UP000284605">
    <property type="component" value="Unassembled WGS sequence"/>
</dbReference>
<feature type="transmembrane region" description="Helical" evidence="1">
    <location>
        <begin position="107"/>
        <end position="128"/>
    </location>
</feature>
<evidence type="ECO:0000313" key="2">
    <source>
        <dbReference type="EMBL" id="RJF86783.1"/>
    </source>
</evidence>
<evidence type="ECO:0000313" key="3">
    <source>
        <dbReference type="Proteomes" id="UP000284605"/>
    </source>
</evidence>
<name>A0A418W9T7_9PROT</name>
<keyword evidence="3" id="KW-1185">Reference proteome</keyword>
<accession>A0A418W9T7</accession>
<reference evidence="2 3" key="1">
    <citation type="submission" date="2018-09" db="EMBL/GenBank/DDBJ databases">
        <authorList>
            <person name="Zhu H."/>
        </authorList>
    </citation>
    <scope>NUCLEOTIDE SEQUENCE [LARGE SCALE GENOMIC DNA]</scope>
    <source>
        <strain evidence="2 3">K1W22B-8</strain>
    </source>
</reference>
<sequence length="149" mass="17165">MYERLTDGDDTDLTGLVAYALYKQNKRAWITDRLERNSLYPSPQQVDEHVQSYTDMQISMFRDRARETLFQFADRLLEQNTESIKQEARGEAIVQEVKRQGGFWRTVGVNAMAGAVIGLAVVVIYVLAYSNPNIRDFFERHSPTTQVVQ</sequence>
<dbReference type="AlphaFoldDB" id="A0A418W9T7"/>
<proteinExistence type="predicted"/>
<protein>
    <submittedName>
        <fullName evidence="2">Uncharacterized protein</fullName>
    </submittedName>
</protein>
<dbReference type="EMBL" id="QYUK01000011">
    <property type="protein sequence ID" value="RJF86783.1"/>
    <property type="molecule type" value="Genomic_DNA"/>
</dbReference>
<comment type="caution">
    <text evidence="2">The sequence shown here is derived from an EMBL/GenBank/DDBJ whole genome shotgun (WGS) entry which is preliminary data.</text>
</comment>
<keyword evidence="1" id="KW-0472">Membrane</keyword>
<gene>
    <name evidence="2" type="ORF">D3874_06925</name>
</gene>
<organism evidence="2 3">
    <name type="scientific">Oleomonas cavernae</name>
    <dbReference type="NCBI Taxonomy" id="2320859"/>
    <lineage>
        <taxon>Bacteria</taxon>
        <taxon>Pseudomonadati</taxon>
        <taxon>Pseudomonadota</taxon>
        <taxon>Alphaproteobacteria</taxon>
        <taxon>Acetobacterales</taxon>
        <taxon>Acetobacteraceae</taxon>
        <taxon>Oleomonas</taxon>
    </lineage>
</organism>
<keyword evidence="1" id="KW-0812">Transmembrane</keyword>